<reference evidence="1" key="1">
    <citation type="submission" date="2022-01" db="EMBL/GenBank/DDBJ databases">
        <authorList>
            <person name="King R."/>
        </authorList>
    </citation>
    <scope>NUCLEOTIDE SEQUENCE</scope>
</reference>
<evidence type="ECO:0000313" key="1">
    <source>
        <dbReference type="EMBL" id="CAH1404130.1"/>
    </source>
</evidence>
<dbReference type="Proteomes" id="UP001152798">
    <property type="component" value="Chromosome 6"/>
</dbReference>
<dbReference type="EMBL" id="OV725082">
    <property type="protein sequence ID" value="CAH1404130.1"/>
    <property type="molecule type" value="Genomic_DNA"/>
</dbReference>
<organism evidence="1 2">
    <name type="scientific">Nezara viridula</name>
    <name type="common">Southern green stink bug</name>
    <name type="synonym">Cimex viridulus</name>
    <dbReference type="NCBI Taxonomy" id="85310"/>
    <lineage>
        <taxon>Eukaryota</taxon>
        <taxon>Metazoa</taxon>
        <taxon>Ecdysozoa</taxon>
        <taxon>Arthropoda</taxon>
        <taxon>Hexapoda</taxon>
        <taxon>Insecta</taxon>
        <taxon>Pterygota</taxon>
        <taxon>Neoptera</taxon>
        <taxon>Paraneoptera</taxon>
        <taxon>Hemiptera</taxon>
        <taxon>Heteroptera</taxon>
        <taxon>Panheteroptera</taxon>
        <taxon>Pentatomomorpha</taxon>
        <taxon>Pentatomoidea</taxon>
        <taxon>Pentatomidae</taxon>
        <taxon>Pentatominae</taxon>
        <taxon>Nezara</taxon>
    </lineage>
</organism>
<sequence length="187" mass="20887">MSQLCSGYFPSQDIVITEVVYYPAACNERAALEEAGRYNDDWREGGRLTTSGNYRTWRGAAKAIWERISGEGHGNQGKQITLPWEKTKTRVKPGRPGRYVGVQEQLGHSGLYSTTSLEEPVNLETVWSPNLFEICQRGPQLPQGNIPRSASFIPTGSGCGLRSWSGQKEKTLADHQFRNRDRALLNS</sequence>
<keyword evidence="2" id="KW-1185">Reference proteome</keyword>
<dbReference type="AlphaFoldDB" id="A0A9P0HK55"/>
<gene>
    <name evidence="1" type="ORF">NEZAVI_LOCUS12596</name>
</gene>
<accession>A0A9P0HK55</accession>
<protein>
    <submittedName>
        <fullName evidence="1">Uncharacterized protein</fullName>
    </submittedName>
</protein>
<proteinExistence type="predicted"/>
<name>A0A9P0HK55_NEZVI</name>
<evidence type="ECO:0000313" key="2">
    <source>
        <dbReference type="Proteomes" id="UP001152798"/>
    </source>
</evidence>